<dbReference type="SMART" id="SM00852">
    <property type="entry name" value="MoCF_biosynth"/>
    <property type="match status" value="1"/>
</dbReference>
<dbReference type="SUPFAM" id="SSF63882">
    <property type="entry name" value="MoeA N-terminal region -like"/>
    <property type="match status" value="1"/>
</dbReference>
<feature type="domain" description="MoaB/Mog" evidence="7">
    <location>
        <begin position="195"/>
        <end position="328"/>
    </location>
</feature>
<accession>A0A7Y0FY70</accession>
<dbReference type="AlphaFoldDB" id="A0A7Y0FY70"/>
<dbReference type="EMBL" id="JABBGK010000005">
    <property type="protein sequence ID" value="NML76379.1"/>
    <property type="molecule type" value="Genomic_DNA"/>
</dbReference>
<dbReference type="InterPro" id="IPR036425">
    <property type="entry name" value="MoaB/Mog-like_dom_sf"/>
</dbReference>
<evidence type="ECO:0000256" key="5">
    <source>
        <dbReference type="ARBA" id="ARBA00047317"/>
    </source>
</evidence>
<dbReference type="Pfam" id="PF00994">
    <property type="entry name" value="MoCF_biosynth"/>
    <property type="match status" value="1"/>
</dbReference>
<dbReference type="SUPFAM" id="SSF63867">
    <property type="entry name" value="MoeA C-terminal domain-like"/>
    <property type="match status" value="1"/>
</dbReference>
<evidence type="ECO:0000259" key="7">
    <source>
        <dbReference type="SMART" id="SM00852"/>
    </source>
</evidence>
<dbReference type="Proteomes" id="UP000541470">
    <property type="component" value="Unassembled WGS sequence"/>
</dbReference>
<keyword evidence="4 6" id="KW-0501">Molybdenum cofactor biosynthesis</keyword>
<dbReference type="SUPFAM" id="SSF53218">
    <property type="entry name" value="Molybdenum cofactor biosynthesis proteins"/>
    <property type="match status" value="1"/>
</dbReference>
<keyword evidence="6 8" id="KW-0808">Transferase</keyword>
<evidence type="ECO:0000313" key="8">
    <source>
        <dbReference type="EMBL" id="NML76379.1"/>
    </source>
</evidence>
<dbReference type="GO" id="GO:0006777">
    <property type="term" value="P:Mo-molybdopterin cofactor biosynthetic process"/>
    <property type="evidence" value="ECO:0007669"/>
    <property type="project" value="UniProtKB-UniRule"/>
</dbReference>
<organism evidence="8 9">
    <name type="scientific">Rhizobium terricola</name>
    <dbReference type="NCBI Taxonomy" id="2728849"/>
    <lineage>
        <taxon>Bacteria</taxon>
        <taxon>Pseudomonadati</taxon>
        <taxon>Pseudomonadota</taxon>
        <taxon>Alphaproteobacteria</taxon>
        <taxon>Hyphomicrobiales</taxon>
        <taxon>Rhizobiaceae</taxon>
        <taxon>Rhizobium/Agrobacterium group</taxon>
        <taxon>Rhizobium</taxon>
    </lineage>
</organism>
<dbReference type="GO" id="GO:0046872">
    <property type="term" value="F:metal ion binding"/>
    <property type="evidence" value="ECO:0007669"/>
    <property type="project" value="UniProtKB-UniRule"/>
</dbReference>
<dbReference type="Gene3D" id="3.40.980.10">
    <property type="entry name" value="MoaB/Mog-like domain"/>
    <property type="match status" value="1"/>
</dbReference>
<dbReference type="PROSITE" id="PS01079">
    <property type="entry name" value="MOCF_BIOSYNTHESIS_2"/>
    <property type="match status" value="1"/>
</dbReference>
<comment type="cofactor">
    <cofactor evidence="6">
        <name>Mg(2+)</name>
        <dbReference type="ChEBI" id="CHEBI:18420"/>
    </cofactor>
</comment>
<dbReference type="PANTHER" id="PTHR10192:SF5">
    <property type="entry name" value="GEPHYRIN"/>
    <property type="match status" value="1"/>
</dbReference>
<evidence type="ECO:0000256" key="4">
    <source>
        <dbReference type="ARBA" id="ARBA00023150"/>
    </source>
</evidence>
<comment type="pathway">
    <text evidence="2 6">Cofactor biosynthesis; molybdopterin biosynthesis.</text>
</comment>
<comment type="function">
    <text evidence="1 6">Catalyzes the insertion of molybdate into adenylated molybdopterin with the concomitant release of AMP.</text>
</comment>
<keyword evidence="6" id="KW-0500">Molybdenum</keyword>
<dbReference type="InterPro" id="IPR038987">
    <property type="entry name" value="MoeA-like"/>
</dbReference>
<evidence type="ECO:0000256" key="2">
    <source>
        <dbReference type="ARBA" id="ARBA00005046"/>
    </source>
</evidence>
<dbReference type="InterPro" id="IPR005110">
    <property type="entry name" value="MoeA_linker/N"/>
</dbReference>
<dbReference type="Gene3D" id="2.40.340.10">
    <property type="entry name" value="MoeA, C-terminal, domain IV"/>
    <property type="match status" value="1"/>
</dbReference>
<evidence type="ECO:0000256" key="3">
    <source>
        <dbReference type="ARBA" id="ARBA00010763"/>
    </source>
</evidence>
<reference evidence="8 9" key="1">
    <citation type="submission" date="2020-04" db="EMBL/GenBank/DDBJ databases">
        <title>Rhizobium sp. S-51 isolated from soil.</title>
        <authorList>
            <person name="Dahal R.H."/>
        </authorList>
    </citation>
    <scope>NUCLEOTIDE SEQUENCE [LARGE SCALE GENOMIC DNA]</scope>
    <source>
        <strain evidence="8 9">S-51</strain>
    </source>
</reference>
<dbReference type="PANTHER" id="PTHR10192">
    <property type="entry name" value="MOLYBDOPTERIN BIOSYNTHESIS PROTEIN"/>
    <property type="match status" value="1"/>
</dbReference>
<evidence type="ECO:0000313" key="9">
    <source>
        <dbReference type="Proteomes" id="UP000541470"/>
    </source>
</evidence>
<dbReference type="Pfam" id="PF03454">
    <property type="entry name" value="MoeA_C"/>
    <property type="match status" value="1"/>
</dbReference>
<keyword evidence="6" id="KW-0460">Magnesium</keyword>
<dbReference type="NCBIfam" id="NF045515">
    <property type="entry name" value="Glp_gephyrin"/>
    <property type="match status" value="1"/>
</dbReference>
<dbReference type="Gene3D" id="2.170.190.11">
    <property type="entry name" value="Molybdopterin biosynthesis moea protein, domain 3"/>
    <property type="match status" value="1"/>
</dbReference>
<keyword evidence="6" id="KW-0479">Metal-binding</keyword>
<dbReference type="GO" id="GO:0005829">
    <property type="term" value="C:cytosol"/>
    <property type="evidence" value="ECO:0007669"/>
    <property type="project" value="TreeGrafter"/>
</dbReference>
<evidence type="ECO:0000256" key="1">
    <source>
        <dbReference type="ARBA" id="ARBA00002901"/>
    </source>
</evidence>
<dbReference type="CDD" id="cd00887">
    <property type="entry name" value="MoeA"/>
    <property type="match status" value="1"/>
</dbReference>
<proteinExistence type="inferred from homology"/>
<comment type="caution">
    <text evidence="8">The sequence shown here is derived from an EMBL/GenBank/DDBJ whole genome shotgun (WGS) entry which is preliminary data.</text>
</comment>
<dbReference type="InterPro" id="IPR036688">
    <property type="entry name" value="MoeA_C_domain_IV_sf"/>
</dbReference>
<dbReference type="Pfam" id="PF03453">
    <property type="entry name" value="MoeA_N"/>
    <property type="match status" value="1"/>
</dbReference>
<name>A0A7Y0FY70_9HYPH</name>
<comment type="similarity">
    <text evidence="3 6">Belongs to the MoeA family.</text>
</comment>
<dbReference type="InterPro" id="IPR001453">
    <property type="entry name" value="MoaB/Mog_dom"/>
</dbReference>
<gene>
    <name evidence="8" type="ORF">HHL25_19795</name>
</gene>
<dbReference type="EC" id="2.10.1.1" evidence="6"/>
<sequence>MNVLPEKGHWAELTESRERLITVEEAIDVAVAMVQPLTETEEVALARARGRVLARDLHAVNAMPFFDNSAMDGFALMVGDLPGQGPWCLPVAGTVAAGGLAPVLEPGTALRIFTGAPVPAASDAVIVQEACEDRGDSVLVTMRPASGDNIRRRGEDVAVGDLLAAAGTIIDARHIGVLAGNGFGSLPVMRRPRIGILSTGDELAGGAANIHDVNRPMLLALCEGAGAEVIDLGICPDDRARMTEFLTAEAGPFDMILTSGAASMGGRDFMRPALLAAGGAVEACRVALKPGKPVFFGRMTRTLVTGLPGNPFAAYVGFQLFVKRQISAMLGVRSPEDRIETAEADFGWTRKSGRREYVPAKEIGRNADGLPVLQRLGHGSSAALVPLASADGIIVLDASATHGARGDLVEWMPFYRTDVSWRIT</sequence>
<dbReference type="InterPro" id="IPR008284">
    <property type="entry name" value="MoCF_biosynth_CS"/>
</dbReference>
<dbReference type="GO" id="GO:0061599">
    <property type="term" value="F:molybdopterin molybdotransferase activity"/>
    <property type="evidence" value="ECO:0007669"/>
    <property type="project" value="UniProtKB-UniRule"/>
</dbReference>
<dbReference type="Gene3D" id="3.90.105.10">
    <property type="entry name" value="Molybdopterin biosynthesis moea protein, domain 2"/>
    <property type="match status" value="1"/>
</dbReference>
<comment type="catalytic activity">
    <reaction evidence="5">
        <text>adenylyl-molybdopterin + molybdate = Mo-molybdopterin + AMP + H(+)</text>
        <dbReference type="Rhea" id="RHEA:35047"/>
        <dbReference type="ChEBI" id="CHEBI:15378"/>
        <dbReference type="ChEBI" id="CHEBI:36264"/>
        <dbReference type="ChEBI" id="CHEBI:62727"/>
        <dbReference type="ChEBI" id="CHEBI:71302"/>
        <dbReference type="ChEBI" id="CHEBI:456215"/>
        <dbReference type="EC" id="2.10.1.1"/>
    </reaction>
</comment>
<dbReference type="InterPro" id="IPR005111">
    <property type="entry name" value="MoeA_C_domain_IV"/>
</dbReference>
<evidence type="ECO:0000256" key="6">
    <source>
        <dbReference type="RuleBase" id="RU365090"/>
    </source>
</evidence>
<dbReference type="RefSeq" id="WP_169594843.1">
    <property type="nucleotide sequence ID" value="NZ_JABBGK010000005.1"/>
</dbReference>
<protein>
    <recommendedName>
        <fullName evidence="6">Molybdopterin molybdenumtransferase</fullName>
        <ecNumber evidence="6">2.10.1.1</ecNumber>
    </recommendedName>
</protein>
<dbReference type="InterPro" id="IPR036135">
    <property type="entry name" value="MoeA_linker/N_sf"/>
</dbReference>
<keyword evidence="9" id="KW-1185">Reference proteome</keyword>
<dbReference type="UniPathway" id="UPA00344"/>